<evidence type="ECO:0000313" key="17">
    <source>
        <dbReference type="Proteomes" id="UP000051733"/>
    </source>
</evidence>
<feature type="transmembrane region" description="Helical" evidence="14">
    <location>
        <begin position="20"/>
        <end position="40"/>
    </location>
</feature>
<keyword evidence="10 14" id="KW-0812">Transmembrane</keyword>
<evidence type="ECO:0000256" key="4">
    <source>
        <dbReference type="ARBA" id="ARBA00022448"/>
    </source>
</evidence>
<protein>
    <recommendedName>
        <fullName evidence="3">PTS system mannitol-specific EIICB component</fullName>
    </recommendedName>
    <alternativeName>
        <fullName evidence="13">EIICB-Mtl</fullName>
    </alternativeName>
</protein>
<evidence type="ECO:0000313" key="16">
    <source>
        <dbReference type="EMBL" id="KRM60798.1"/>
    </source>
</evidence>
<keyword evidence="12 14" id="KW-0472">Membrane</keyword>
<evidence type="ECO:0000259" key="15">
    <source>
        <dbReference type="PROSITE" id="PS51104"/>
    </source>
</evidence>
<dbReference type="OrthoDB" id="9814222at2"/>
<evidence type="ECO:0000256" key="14">
    <source>
        <dbReference type="SAM" id="Phobius"/>
    </source>
</evidence>
<dbReference type="InterPro" id="IPR013014">
    <property type="entry name" value="PTS_EIIC_2"/>
</dbReference>
<feature type="transmembrane region" description="Helical" evidence="14">
    <location>
        <begin position="82"/>
        <end position="115"/>
    </location>
</feature>
<evidence type="ECO:0000256" key="3">
    <source>
        <dbReference type="ARBA" id="ARBA00021825"/>
    </source>
</evidence>
<evidence type="ECO:0000256" key="9">
    <source>
        <dbReference type="ARBA" id="ARBA00022683"/>
    </source>
</evidence>
<dbReference type="GO" id="GO:0009401">
    <property type="term" value="P:phosphoenolpyruvate-dependent sugar phosphotransferase system"/>
    <property type="evidence" value="ECO:0007669"/>
    <property type="project" value="UniProtKB-KW"/>
</dbReference>
<dbReference type="PANTHER" id="PTHR30181:SF2">
    <property type="entry name" value="PTS SYSTEM MANNITOL-SPECIFIC EIICBA COMPONENT"/>
    <property type="match status" value="1"/>
</dbReference>
<keyword evidence="11 14" id="KW-1133">Transmembrane helix</keyword>
<dbReference type="SUPFAM" id="SSF52794">
    <property type="entry name" value="PTS system IIB component-like"/>
    <property type="match status" value="1"/>
</dbReference>
<dbReference type="Gene3D" id="3.40.50.2300">
    <property type="match status" value="1"/>
</dbReference>
<comment type="function">
    <text evidence="1">The phosphoenolpyruvate-dependent sugar phosphotransferase system (sugar PTS), a major carbohydrate active transport system, catalyzes the phosphorylation of incoming sugar substrates concomitantly with their translocation across the cell membrane. The enzyme II CmtAB PTS system is involved in D-mannitol transport.</text>
</comment>
<feature type="domain" description="PTS EIIC type-2" evidence="15">
    <location>
        <begin position="16"/>
        <end position="342"/>
    </location>
</feature>
<feature type="transmembrane region" description="Helical" evidence="14">
    <location>
        <begin position="318"/>
        <end position="340"/>
    </location>
</feature>
<reference evidence="16 17" key="1">
    <citation type="journal article" date="2015" name="Genome Announc.">
        <title>Expanding the biotechnology potential of lactobacilli through comparative genomics of 213 strains and associated genera.</title>
        <authorList>
            <person name="Sun Z."/>
            <person name="Harris H.M."/>
            <person name="McCann A."/>
            <person name="Guo C."/>
            <person name="Argimon S."/>
            <person name="Zhang W."/>
            <person name="Yang X."/>
            <person name="Jeffery I.B."/>
            <person name="Cooney J.C."/>
            <person name="Kagawa T.F."/>
            <person name="Liu W."/>
            <person name="Song Y."/>
            <person name="Salvetti E."/>
            <person name="Wrobel A."/>
            <person name="Rasinkangas P."/>
            <person name="Parkhill J."/>
            <person name="Rea M.C."/>
            <person name="O'Sullivan O."/>
            <person name="Ritari J."/>
            <person name="Douillard F.P."/>
            <person name="Paul Ross R."/>
            <person name="Yang R."/>
            <person name="Briner A.E."/>
            <person name="Felis G.E."/>
            <person name="de Vos W.M."/>
            <person name="Barrangou R."/>
            <person name="Klaenhammer T.R."/>
            <person name="Caufield P.W."/>
            <person name="Cui Y."/>
            <person name="Zhang H."/>
            <person name="O'Toole P.W."/>
        </authorList>
    </citation>
    <scope>NUCLEOTIDE SEQUENCE [LARGE SCALE GENOMIC DNA]</scope>
    <source>
        <strain evidence="16 17">DSM 20634</strain>
    </source>
</reference>
<evidence type="ECO:0000256" key="10">
    <source>
        <dbReference type="ARBA" id="ARBA00022692"/>
    </source>
</evidence>
<dbReference type="Proteomes" id="UP000051733">
    <property type="component" value="Unassembled WGS sequence"/>
</dbReference>
<evidence type="ECO:0000256" key="6">
    <source>
        <dbReference type="ARBA" id="ARBA00022553"/>
    </source>
</evidence>
<keyword evidence="6" id="KW-0597">Phosphoprotein</keyword>
<evidence type="ECO:0000256" key="12">
    <source>
        <dbReference type="ARBA" id="ARBA00023136"/>
    </source>
</evidence>
<dbReference type="InterPro" id="IPR029503">
    <property type="entry name" value="PTS_EIIB_mannitol"/>
</dbReference>
<dbReference type="InterPro" id="IPR050893">
    <property type="entry name" value="Sugar_PTS"/>
</dbReference>
<dbReference type="InterPro" id="IPR003352">
    <property type="entry name" value="PTS_EIIC"/>
</dbReference>
<dbReference type="PROSITE" id="PS51104">
    <property type="entry name" value="PTS_EIIC_TYPE_2"/>
    <property type="match status" value="1"/>
</dbReference>
<evidence type="ECO:0000256" key="2">
    <source>
        <dbReference type="ARBA" id="ARBA00004651"/>
    </source>
</evidence>
<keyword evidence="7" id="KW-0762">Sugar transport</keyword>
<accession>A0A0R2A0W0</accession>
<gene>
    <name evidence="16" type="ORF">FC26_GL000280</name>
</gene>
<dbReference type="CDD" id="cd05567">
    <property type="entry name" value="PTS_IIB_mannitol"/>
    <property type="match status" value="1"/>
</dbReference>
<organism evidence="16 17">
    <name type="scientific">Paucilactobacillus vaccinostercus DSM 20634</name>
    <dbReference type="NCBI Taxonomy" id="1423813"/>
    <lineage>
        <taxon>Bacteria</taxon>
        <taxon>Bacillati</taxon>
        <taxon>Bacillota</taxon>
        <taxon>Bacilli</taxon>
        <taxon>Lactobacillales</taxon>
        <taxon>Lactobacillaceae</taxon>
        <taxon>Paucilactobacillus</taxon>
    </lineage>
</organism>
<proteinExistence type="predicted"/>
<name>A0A0R2A0W0_9LACO</name>
<dbReference type="GO" id="GO:0005886">
    <property type="term" value="C:plasma membrane"/>
    <property type="evidence" value="ECO:0007669"/>
    <property type="project" value="UniProtKB-SubCell"/>
</dbReference>
<dbReference type="GO" id="GO:0090563">
    <property type="term" value="F:protein-phosphocysteine-sugar phosphotransferase activity"/>
    <property type="evidence" value="ECO:0007669"/>
    <property type="project" value="TreeGrafter"/>
</dbReference>
<dbReference type="PANTHER" id="PTHR30181">
    <property type="entry name" value="MANNITOL PERMEASE IIC COMPONENT"/>
    <property type="match status" value="1"/>
</dbReference>
<evidence type="ECO:0000256" key="8">
    <source>
        <dbReference type="ARBA" id="ARBA00022679"/>
    </source>
</evidence>
<evidence type="ECO:0000256" key="13">
    <source>
        <dbReference type="ARBA" id="ARBA00033349"/>
    </source>
</evidence>
<dbReference type="GO" id="GO:0022872">
    <property type="term" value="F:protein-N(PI)-phosphohistidine-mannitol phosphotransferase system transmembrane transporter activity"/>
    <property type="evidence" value="ECO:0007669"/>
    <property type="project" value="InterPro"/>
</dbReference>
<dbReference type="AlphaFoldDB" id="A0A0R2A0W0"/>
<evidence type="ECO:0000256" key="5">
    <source>
        <dbReference type="ARBA" id="ARBA00022475"/>
    </source>
</evidence>
<dbReference type="PATRIC" id="fig|1423813.3.peg.289"/>
<keyword evidence="5" id="KW-1003">Cell membrane</keyword>
<dbReference type="Pfam" id="PF02378">
    <property type="entry name" value="PTS_EIIC"/>
    <property type="match status" value="1"/>
</dbReference>
<dbReference type="STRING" id="1423813.FC26_GL000280"/>
<evidence type="ECO:0000256" key="11">
    <source>
        <dbReference type="ARBA" id="ARBA00022989"/>
    </source>
</evidence>
<comment type="subcellular location">
    <subcellularLocation>
        <location evidence="2">Cell membrane</location>
        <topology evidence="2">Multi-pass membrane protein</topology>
    </subcellularLocation>
</comment>
<keyword evidence="17" id="KW-1185">Reference proteome</keyword>
<dbReference type="InterPro" id="IPR036095">
    <property type="entry name" value="PTS_EIIB-like_sf"/>
</dbReference>
<dbReference type="EMBL" id="AYYY01000061">
    <property type="protein sequence ID" value="KRM60798.1"/>
    <property type="molecule type" value="Genomic_DNA"/>
</dbReference>
<sequence>MVNDKLTQLKVHAQHVGDRLSAMVLPNIGAFIAWGLIAAIFNKTGWWPNAHLATLVGPMSHYLLPLLIAYSGGSAIAKHRGGVVGMIATMGLIVGSSMPMFIGAMIMGPLGGWIINRWDRHVERRIPQGFEMLTNNFSAGIIGMGLALVGYVLIQPIMLLGNRLLAAGVDHIIHTGLLPLANILIEPAKVLFLNNAINQGILAPLGTQAASVSGQSILFLLETNPGPGLGVLLAFSVLGRGVLRTSASSAIIIQFLGGIHEIYFPFVLMRPLLLLAVIAGGVSGTFTFTFFNVGLRAIPSPGSIISILLMTPKGLHNLIGVLAGILVATVVSFALSLVILQWYQSNRRSALSGRISTIQPVKRVIFADEAGMGTSQMGRRIFEMKLQAAGLEIPVQHVLIQNLVDESDVIVITRQSYAKWVTKKMPQALQVVAVDNFFNAPQYDELIKKLRPEKII</sequence>
<feature type="transmembrane region" description="Helical" evidence="14">
    <location>
        <begin position="135"/>
        <end position="154"/>
    </location>
</feature>
<evidence type="ECO:0000256" key="1">
    <source>
        <dbReference type="ARBA" id="ARBA00002434"/>
    </source>
</evidence>
<keyword evidence="8" id="KW-0808">Transferase</keyword>
<feature type="transmembrane region" description="Helical" evidence="14">
    <location>
        <begin position="272"/>
        <end position="298"/>
    </location>
</feature>
<keyword evidence="9" id="KW-0598">Phosphotransferase system</keyword>
<keyword evidence="4" id="KW-0813">Transport</keyword>
<comment type="caution">
    <text evidence="16">The sequence shown here is derived from an EMBL/GenBank/DDBJ whole genome shotgun (WGS) entry which is preliminary data.</text>
</comment>
<dbReference type="InterPro" id="IPR004718">
    <property type="entry name" value="PTS_IIC_mtl"/>
</dbReference>
<feature type="transmembrane region" description="Helical" evidence="14">
    <location>
        <begin position="52"/>
        <end position="70"/>
    </location>
</feature>
<evidence type="ECO:0000256" key="7">
    <source>
        <dbReference type="ARBA" id="ARBA00022597"/>
    </source>
</evidence>
<dbReference type="NCBIfam" id="TIGR00851">
    <property type="entry name" value="mtlA"/>
    <property type="match status" value="1"/>
</dbReference>